<dbReference type="PROSITE" id="PS51747">
    <property type="entry name" value="CYT_DCMP_DEAMINASES_2"/>
    <property type="match status" value="1"/>
</dbReference>
<gene>
    <name evidence="2" type="ORF">CO003_00155</name>
</gene>
<dbReference type="InterPro" id="IPR016193">
    <property type="entry name" value="Cytidine_deaminase-like"/>
</dbReference>
<evidence type="ECO:0000313" key="2">
    <source>
        <dbReference type="EMBL" id="PIW74911.1"/>
    </source>
</evidence>
<dbReference type="SUPFAM" id="SSF53927">
    <property type="entry name" value="Cytidine deaminase-like"/>
    <property type="match status" value="1"/>
</dbReference>
<name>A0A2M7IEJ0_9BACT</name>
<feature type="domain" description="CMP/dCMP-type deaminase" evidence="1">
    <location>
        <begin position="1"/>
        <end position="66"/>
    </location>
</feature>
<evidence type="ECO:0000259" key="1">
    <source>
        <dbReference type="PROSITE" id="PS51747"/>
    </source>
</evidence>
<reference evidence="3" key="1">
    <citation type="submission" date="2017-09" db="EMBL/GenBank/DDBJ databases">
        <title>Depth-based differentiation of microbial function through sediment-hosted aquifers and enrichment of novel symbionts in the deep terrestrial subsurface.</title>
        <authorList>
            <person name="Probst A.J."/>
            <person name="Ladd B."/>
            <person name="Jarett J.K."/>
            <person name="Geller-Mcgrath D.E."/>
            <person name="Sieber C.M.K."/>
            <person name="Emerson J.B."/>
            <person name="Anantharaman K."/>
            <person name="Thomas B.C."/>
            <person name="Malmstrom R."/>
            <person name="Stieglmeier M."/>
            <person name="Klingl A."/>
            <person name="Woyke T."/>
            <person name="Ryan C.M."/>
            <person name="Banfield J.F."/>
        </authorList>
    </citation>
    <scope>NUCLEOTIDE SEQUENCE [LARGE SCALE GENOMIC DNA]</scope>
</reference>
<sequence>MNAIINAAYDGISLKDCGVACTFSPCYSCAKQLVNLGIKEFVYEISYDDEFEANVVKELFERRGIILRQFIP</sequence>
<organism evidence="2 3">
    <name type="scientific">Candidatus Portnoybacteria bacterium CG_4_8_14_3_um_filter_44_15</name>
    <dbReference type="NCBI Taxonomy" id="1974803"/>
    <lineage>
        <taxon>Bacteria</taxon>
        <taxon>Candidatus Portnoyibacteriota</taxon>
    </lineage>
</organism>
<dbReference type="Pfam" id="PF00383">
    <property type="entry name" value="dCMP_cyt_deam_1"/>
    <property type="match status" value="1"/>
</dbReference>
<dbReference type="EMBL" id="PFGW01000003">
    <property type="protein sequence ID" value="PIW74911.1"/>
    <property type="molecule type" value="Genomic_DNA"/>
</dbReference>
<dbReference type="InterPro" id="IPR002125">
    <property type="entry name" value="CMP_dCMP_dom"/>
</dbReference>
<comment type="caution">
    <text evidence="2">The sequence shown here is derived from an EMBL/GenBank/DDBJ whole genome shotgun (WGS) entry which is preliminary data.</text>
</comment>
<evidence type="ECO:0000313" key="3">
    <source>
        <dbReference type="Proteomes" id="UP000231673"/>
    </source>
</evidence>
<dbReference type="AlphaFoldDB" id="A0A2M7IEJ0"/>
<dbReference type="Gene3D" id="3.40.140.10">
    <property type="entry name" value="Cytidine Deaminase, domain 2"/>
    <property type="match status" value="1"/>
</dbReference>
<protein>
    <recommendedName>
        <fullName evidence="1">CMP/dCMP-type deaminase domain-containing protein</fullName>
    </recommendedName>
</protein>
<proteinExistence type="predicted"/>
<accession>A0A2M7IEJ0</accession>
<dbReference type="Proteomes" id="UP000231673">
    <property type="component" value="Unassembled WGS sequence"/>
</dbReference>
<dbReference type="GO" id="GO:0003824">
    <property type="term" value="F:catalytic activity"/>
    <property type="evidence" value="ECO:0007669"/>
    <property type="project" value="InterPro"/>
</dbReference>